<dbReference type="SUPFAM" id="SSF53807">
    <property type="entry name" value="Helical backbone' metal receptor"/>
    <property type="match status" value="1"/>
</dbReference>
<dbReference type="InterPro" id="IPR054828">
    <property type="entry name" value="Vit_B12_bind_prot"/>
</dbReference>
<dbReference type="PANTHER" id="PTHR30532:SF1">
    <property type="entry name" value="IRON(3+)-HYDROXAMATE-BINDING PROTEIN FHUD"/>
    <property type="match status" value="1"/>
</dbReference>
<evidence type="ECO:0000256" key="3">
    <source>
        <dbReference type="ARBA" id="ARBA00022448"/>
    </source>
</evidence>
<dbReference type="RefSeq" id="WP_080806291.1">
    <property type="nucleotide sequence ID" value="NZ_CP021983.2"/>
</dbReference>
<organism evidence="8 9">
    <name type="scientific">Halomicronema hongdechloris C2206</name>
    <dbReference type="NCBI Taxonomy" id="1641165"/>
    <lineage>
        <taxon>Bacteria</taxon>
        <taxon>Bacillati</taxon>
        <taxon>Cyanobacteriota</taxon>
        <taxon>Cyanophyceae</taxon>
        <taxon>Nodosilineales</taxon>
        <taxon>Nodosilineaceae</taxon>
        <taxon>Halomicronema</taxon>
    </lineage>
</organism>
<keyword evidence="9" id="KW-1185">Reference proteome</keyword>
<feature type="compositionally biased region" description="Low complexity" evidence="5">
    <location>
        <begin position="36"/>
        <end position="48"/>
    </location>
</feature>
<feature type="signal peptide" evidence="6">
    <location>
        <begin position="1"/>
        <end position="22"/>
    </location>
</feature>
<dbReference type="InterPro" id="IPR051313">
    <property type="entry name" value="Bact_iron-sidero_bind"/>
</dbReference>
<dbReference type="PANTHER" id="PTHR30532">
    <property type="entry name" value="IRON III DICITRATE-BINDING PERIPLASMIC PROTEIN"/>
    <property type="match status" value="1"/>
</dbReference>
<dbReference type="NCBIfam" id="NF038402">
    <property type="entry name" value="TroA_like"/>
    <property type="match status" value="1"/>
</dbReference>
<comment type="subcellular location">
    <subcellularLocation>
        <location evidence="1">Cell envelope</location>
    </subcellularLocation>
</comment>
<reference evidence="8 9" key="1">
    <citation type="journal article" date="2016" name="Biochim. Biophys. Acta">
        <title>Characterization of red-shifted phycobilisomes isolated from the chlorophyll f-containing cyanobacterium Halomicronema hongdechloris.</title>
        <authorList>
            <person name="Li Y."/>
            <person name="Lin Y."/>
            <person name="Garvey C.J."/>
            <person name="Birch D."/>
            <person name="Corkery R.W."/>
            <person name="Loughlin P.C."/>
            <person name="Scheer H."/>
            <person name="Willows R.D."/>
            <person name="Chen M."/>
        </authorList>
    </citation>
    <scope>NUCLEOTIDE SEQUENCE [LARGE SCALE GENOMIC DNA]</scope>
    <source>
        <strain evidence="8 9">C2206</strain>
    </source>
</reference>
<proteinExistence type="inferred from homology"/>
<evidence type="ECO:0000256" key="1">
    <source>
        <dbReference type="ARBA" id="ARBA00004196"/>
    </source>
</evidence>
<dbReference type="Gene3D" id="3.40.50.1980">
    <property type="entry name" value="Nitrogenase molybdenum iron protein domain"/>
    <property type="match status" value="2"/>
</dbReference>
<dbReference type="GO" id="GO:0030288">
    <property type="term" value="C:outer membrane-bounded periplasmic space"/>
    <property type="evidence" value="ECO:0007669"/>
    <property type="project" value="TreeGrafter"/>
</dbReference>
<evidence type="ECO:0000313" key="9">
    <source>
        <dbReference type="Proteomes" id="UP000191901"/>
    </source>
</evidence>
<keyword evidence="3" id="KW-0813">Transport</keyword>
<dbReference type="PROSITE" id="PS51257">
    <property type="entry name" value="PROKAR_LIPOPROTEIN"/>
    <property type="match status" value="1"/>
</dbReference>
<evidence type="ECO:0000256" key="2">
    <source>
        <dbReference type="ARBA" id="ARBA00008814"/>
    </source>
</evidence>
<evidence type="ECO:0000256" key="5">
    <source>
        <dbReference type="SAM" id="MobiDB-lite"/>
    </source>
</evidence>
<evidence type="ECO:0000313" key="8">
    <source>
        <dbReference type="EMBL" id="ASC70088.1"/>
    </source>
</evidence>
<dbReference type="PROSITE" id="PS50983">
    <property type="entry name" value="FE_B12_PBP"/>
    <property type="match status" value="1"/>
</dbReference>
<evidence type="ECO:0000256" key="4">
    <source>
        <dbReference type="ARBA" id="ARBA00022729"/>
    </source>
</evidence>
<evidence type="ECO:0000256" key="6">
    <source>
        <dbReference type="SAM" id="SignalP"/>
    </source>
</evidence>
<protein>
    <submittedName>
        <fullName evidence="8">Vitamin B12-binding protein</fullName>
    </submittedName>
</protein>
<dbReference type="GO" id="GO:1901678">
    <property type="term" value="P:iron coordination entity transport"/>
    <property type="evidence" value="ECO:0007669"/>
    <property type="project" value="UniProtKB-ARBA"/>
</dbReference>
<comment type="similarity">
    <text evidence="2">Belongs to the bacterial solute-binding protein 8 family.</text>
</comment>
<dbReference type="KEGG" id="hhg:XM38_010180"/>
<dbReference type="Proteomes" id="UP000191901">
    <property type="component" value="Chromosome"/>
</dbReference>
<feature type="chain" id="PRO_5011119423" evidence="6">
    <location>
        <begin position="23"/>
        <end position="301"/>
    </location>
</feature>
<keyword evidence="4 6" id="KW-0732">Signal</keyword>
<dbReference type="Pfam" id="PF01497">
    <property type="entry name" value="Peripla_BP_2"/>
    <property type="match status" value="1"/>
</dbReference>
<name>A0A1Z3HIG7_9CYAN</name>
<dbReference type="InterPro" id="IPR002491">
    <property type="entry name" value="ABC_transptr_periplasmic_BD"/>
</dbReference>
<dbReference type="OrthoDB" id="418958at2"/>
<dbReference type="EMBL" id="CP021983">
    <property type="protein sequence ID" value="ASC70088.1"/>
    <property type="molecule type" value="Genomic_DNA"/>
</dbReference>
<accession>A0A1Z3HIG7</accession>
<feature type="domain" description="Fe/B12 periplasmic-binding" evidence="7">
    <location>
        <begin position="56"/>
        <end position="301"/>
    </location>
</feature>
<evidence type="ECO:0000259" key="7">
    <source>
        <dbReference type="PROSITE" id="PS50983"/>
    </source>
</evidence>
<gene>
    <name evidence="8" type="primary">btuF_1</name>
    <name evidence="8" type="ORF">XM38_010180</name>
</gene>
<sequence>MDTHWLRRLLLVAMLGAIAACATPPTPVSEIPDNGAETTAAGETEPTTATAATATQIVALTALTADIIHTLDDDTLVGIPGSRILREDDRFADLATVSEGRTEPDLEKIVALQPDLVIGAKGFHDKTLERLQAMDIETLTAEVNSWASLKRLTQDLAQRIGRDPQPLLARYDACLAQAPATAPTALVLVSRQPLLSPNQDSWAGDFLAQFNIANVTADYQGESPFEGYITLSAETVLAANPEALLIVETGDNLLEQLQGDAFWSQLKATQTDAVYRFDYFGLVNPGSIASIEATCRKLSQL</sequence>
<dbReference type="STRING" id="1641165.XM38_04650"/>
<feature type="region of interest" description="Disordered" evidence="5">
    <location>
        <begin position="24"/>
        <end position="48"/>
    </location>
</feature>
<dbReference type="AlphaFoldDB" id="A0A1Z3HIG7"/>